<feature type="region of interest" description="Disordered" evidence="1">
    <location>
        <begin position="1"/>
        <end position="122"/>
    </location>
</feature>
<evidence type="ECO:0000313" key="2">
    <source>
        <dbReference type="EMBL" id="MBW0504680.1"/>
    </source>
</evidence>
<sequence>MNQQSTSDLPPLPEDTVEGQYAEESEEEDQTVQIQSLMKQMQDLLLTQSKKKGKRRKQSSYTPGASPSEPTLPRHVRPEDSPISPTPGPRATSTPKTEQRSQSIPKKVFLTTPNHPSPLQKEIPKVTSPIVKIRAKDYNLVFDGNEVEKFIKRVEAAAEIEGASGEDIARQVIFMSASEEVKEKIEAMQGYEEKNWTKLKEELTTEWGRVEPDRRYRPESLEKLFNNTKREGGIRNLAEYKRFIGEYEKSTNYMYKYGYIRREFEHNEELYASLSPEIRTSIIKEMRRDKVMIQARDGGYIVPEMKVLKSYIEQELETVIISRDRAEDTNSHYELNHLHIDKTKAKKFQFEDETLENALS</sequence>
<evidence type="ECO:0000256" key="1">
    <source>
        <dbReference type="SAM" id="MobiDB-lite"/>
    </source>
</evidence>
<feature type="compositionally biased region" description="Basic residues" evidence="1">
    <location>
        <begin position="49"/>
        <end position="58"/>
    </location>
</feature>
<dbReference type="AlphaFoldDB" id="A0A9Q3DPD6"/>
<dbReference type="PANTHER" id="PTHR33246:SF51">
    <property type="entry name" value="MYB_SANT-LIKE DOMAIN-CONTAINING PROTEIN"/>
    <property type="match status" value="1"/>
</dbReference>
<proteinExistence type="predicted"/>
<name>A0A9Q3DPD6_9BASI</name>
<organism evidence="2 3">
    <name type="scientific">Austropuccinia psidii MF-1</name>
    <dbReference type="NCBI Taxonomy" id="1389203"/>
    <lineage>
        <taxon>Eukaryota</taxon>
        <taxon>Fungi</taxon>
        <taxon>Dikarya</taxon>
        <taxon>Basidiomycota</taxon>
        <taxon>Pucciniomycotina</taxon>
        <taxon>Pucciniomycetes</taxon>
        <taxon>Pucciniales</taxon>
        <taxon>Sphaerophragmiaceae</taxon>
        <taxon>Austropuccinia</taxon>
    </lineage>
</organism>
<dbReference type="PANTHER" id="PTHR33246">
    <property type="entry name" value="CCHC-TYPE DOMAIN-CONTAINING PROTEIN"/>
    <property type="match status" value="1"/>
</dbReference>
<keyword evidence="3" id="KW-1185">Reference proteome</keyword>
<protein>
    <submittedName>
        <fullName evidence="2">Uncharacterized protein</fullName>
    </submittedName>
</protein>
<dbReference type="OrthoDB" id="2506366at2759"/>
<comment type="caution">
    <text evidence="2">The sequence shown here is derived from an EMBL/GenBank/DDBJ whole genome shotgun (WGS) entry which is preliminary data.</text>
</comment>
<reference evidence="2" key="1">
    <citation type="submission" date="2021-03" db="EMBL/GenBank/DDBJ databases">
        <title>Draft genome sequence of rust myrtle Austropuccinia psidii MF-1, a brazilian biotype.</title>
        <authorList>
            <person name="Quecine M.C."/>
            <person name="Pachon D.M.R."/>
            <person name="Bonatelli M.L."/>
            <person name="Correr F.H."/>
            <person name="Franceschini L.M."/>
            <person name="Leite T.F."/>
            <person name="Margarido G.R.A."/>
            <person name="Almeida C.A."/>
            <person name="Ferrarezi J.A."/>
            <person name="Labate C.A."/>
        </authorList>
    </citation>
    <scope>NUCLEOTIDE SEQUENCE</scope>
    <source>
        <strain evidence="2">MF-1</strain>
    </source>
</reference>
<accession>A0A9Q3DPD6</accession>
<evidence type="ECO:0000313" key="3">
    <source>
        <dbReference type="Proteomes" id="UP000765509"/>
    </source>
</evidence>
<feature type="compositionally biased region" description="Polar residues" evidence="1">
    <location>
        <begin position="91"/>
        <end position="104"/>
    </location>
</feature>
<dbReference type="Proteomes" id="UP000765509">
    <property type="component" value="Unassembled WGS sequence"/>
</dbReference>
<feature type="compositionally biased region" description="Acidic residues" evidence="1">
    <location>
        <begin position="15"/>
        <end position="30"/>
    </location>
</feature>
<gene>
    <name evidence="2" type="ORF">O181_044395</name>
</gene>
<dbReference type="EMBL" id="AVOT02018071">
    <property type="protein sequence ID" value="MBW0504680.1"/>
    <property type="molecule type" value="Genomic_DNA"/>
</dbReference>